<evidence type="ECO:0000313" key="2">
    <source>
        <dbReference type="Proteomes" id="UP001153331"/>
    </source>
</evidence>
<accession>A0ACC2ITP9</accession>
<evidence type="ECO:0000313" key="1">
    <source>
        <dbReference type="EMBL" id="KAJ8118529.1"/>
    </source>
</evidence>
<protein>
    <submittedName>
        <fullName evidence="1">Uncharacterized protein</fullName>
    </submittedName>
</protein>
<gene>
    <name evidence="1" type="ORF">OPT61_g500</name>
</gene>
<dbReference type="EMBL" id="JAPHNI010000016">
    <property type="protein sequence ID" value="KAJ8118529.1"/>
    <property type="molecule type" value="Genomic_DNA"/>
</dbReference>
<proteinExistence type="predicted"/>
<keyword evidence="2" id="KW-1185">Reference proteome</keyword>
<comment type="caution">
    <text evidence="1">The sequence shown here is derived from an EMBL/GenBank/DDBJ whole genome shotgun (WGS) entry which is preliminary data.</text>
</comment>
<reference evidence="1" key="1">
    <citation type="submission" date="2022-11" db="EMBL/GenBank/DDBJ databases">
        <title>Genome Sequence of Boeremia exigua.</title>
        <authorList>
            <person name="Buettner E."/>
        </authorList>
    </citation>
    <scope>NUCLEOTIDE SEQUENCE</scope>
    <source>
        <strain evidence="1">CU02</strain>
    </source>
</reference>
<name>A0ACC2ITP9_9PLEO</name>
<dbReference type="Proteomes" id="UP001153331">
    <property type="component" value="Unassembled WGS sequence"/>
</dbReference>
<organism evidence="1 2">
    <name type="scientific">Boeremia exigua</name>
    <dbReference type="NCBI Taxonomy" id="749465"/>
    <lineage>
        <taxon>Eukaryota</taxon>
        <taxon>Fungi</taxon>
        <taxon>Dikarya</taxon>
        <taxon>Ascomycota</taxon>
        <taxon>Pezizomycotina</taxon>
        <taxon>Dothideomycetes</taxon>
        <taxon>Pleosporomycetidae</taxon>
        <taxon>Pleosporales</taxon>
        <taxon>Pleosporineae</taxon>
        <taxon>Didymellaceae</taxon>
        <taxon>Boeremia</taxon>
    </lineage>
</organism>
<sequence length="208" mass="23008">MQDDKYLTQYAQADHSISFKSRTALPQRTRLQLPLMSAPDPSARRAAHLVDSANVARLPISSQVVQNVTTKDRQSIAAMSGPVQYVLHDGECAVPGTAAYYKSLAFRQRAIKSSVSVLERDFDHSTDEDFRVKVKHVQGKDSLILILGRAGVRRATAQRTVDRRMQRANRRLTRAGALGMFATLEISVTATKRAEAGVRSGTNVKQMK</sequence>